<evidence type="ECO:0000313" key="2">
    <source>
        <dbReference type="EMBL" id="CAK0857111.1"/>
    </source>
</evidence>
<feature type="non-terminal residue" evidence="2">
    <location>
        <position position="585"/>
    </location>
</feature>
<dbReference type="EMBL" id="CAUYUJ010015700">
    <property type="protein sequence ID" value="CAK0857111.1"/>
    <property type="molecule type" value="Genomic_DNA"/>
</dbReference>
<sequence length="585" mass="62439">VRPTAGENARKRSCEFAEAAFHGSRLAEAAGAASSNGDLDVWWQISDVVAEGHPSARRGGAAGRGKGNPDSGKTCPYCKEKGQSQREVVAKNVDSDECVYCLALVSYDDHDVIGHQVKGGFHDGIGHRVKVGFHDSIGDQDEFLCRPCDDELVMAIGGGTRSPECDVDGFLMLDGGSDEHCAGRSFAKHSVAEETSSKLVATQKQKISLDDESQVPSAIGGQVACRANLKIGPIARDLRSTGGVFDAGFDVVYSRSDGCFVGYTKPTKKCAKRAQMGKRLAMSRSPNAAMGIVAANEDVEMKGEGAVQARGVGFVGVLRRGSRGKPSGGGWAPKQARGPEGAELGPGGCRADLLRARLRELGAAICGAKEQLWTRLKQAEVNHMQARVVEAPCTPTEVERGQREVIGHAVFKKWYPACVFGLGREGPRVNQPIYGSSARDELIFFDWAFNGAKDTENLCNEGDKGLGTSLVTADRSTGHLYGDALGSQAAGDRATKQLVRFMKQLAYRSLSSGQRVQAEMSSGVKLTPHSPLWPFVAHHAANVANWFSRGVDGYTSHFAVYGVNYTGVVAPFAEAVMARVPRSMS</sequence>
<evidence type="ECO:0000313" key="3">
    <source>
        <dbReference type="Proteomes" id="UP001189429"/>
    </source>
</evidence>
<feature type="region of interest" description="Disordered" evidence="1">
    <location>
        <begin position="54"/>
        <end position="73"/>
    </location>
</feature>
<proteinExistence type="predicted"/>
<dbReference type="Proteomes" id="UP001189429">
    <property type="component" value="Unassembled WGS sequence"/>
</dbReference>
<gene>
    <name evidence="2" type="ORF">PCOR1329_LOCUS47311</name>
</gene>
<accession>A0ABN9UCE3</accession>
<reference evidence="2" key="1">
    <citation type="submission" date="2023-10" db="EMBL/GenBank/DDBJ databases">
        <authorList>
            <person name="Chen Y."/>
            <person name="Shah S."/>
            <person name="Dougan E. K."/>
            <person name="Thang M."/>
            <person name="Chan C."/>
        </authorList>
    </citation>
    <scope>NUCLEOTIDE SEQUENCE [LARGE SCALE GENOMIC DNA]</scope>
</reference>
<protein>
    <submittedName>
        <fullName evidence="2">Uncharacterized protein</fullName>
    </submittedName>
</protein>
<keyword evidence="3" id="KW-1185">Reference proteome</keyword>
<organism evidence="2 3">
    <name type="scientific">Prorocentrum cordatum</name>
    <dbReference type="NCBI Taxonomy" id="2364126"/>
    <lineage>
        <taxon>Eukaryota</taxon>
        <taxon>Sar</taxon>
        <taxon>Alveolata</taxon>
        <taxon>Dinophyceae</taxon>
        <taxon>Prorocentrales</taxon>
        <taxon>Prorocentraceae</taxon>
        <taxon>Prorocentrum</taxon>
    </lineage>
</organism>
<feature type="non-terminal residue" evidence="2">
    <location>
        <position position="1"/>
    </location>
</feature>
<comment type="caution">
    <text evidence="2">The sequence shown here is derived from an EMBL/GenBank/DDBJ whole genome shotgun (WGS) entry which is preliminary data.</text>
</comment>
<name>A0ABN9UCE3_9DINO</name>
<evidence type="ECO:0000256" key="1">
    <source>
        <dbReference type="SAM" id="MobiDB-lite"/>
    </source>
</evidence>
<feature type="region of interest" description="Disordered" evidence="1">
    <location>
        <begin position="322"/>
        <end position="344"/>
    </location>
</feature>